<dbReference type="CDD" id="cd00130">
    <property type="entry name" value="PAS"/>
    <property type="match status" value="1"/>
</dbReference>
<evidence type="ECO:0000259" key="14">
    <source>
        <dbReference type="PROSITE" id="PS50109"/>
    </source>
</evidence>
<dbReference type="Pfam" id="PF08448">
    <property type="entry name" value="PAS_4"/>
    <property type="match status" value="1"/>
</dbReference>
<dbReference type="AlphaFoldDB" id="A0A806KFS5"/>
<evidence type="ECO:0000256" key="8">
    <source>
        <dbReference type="ARBA" id="ARBA00022777"/>
    </source>
</evidence>
<evidence type="ECO:0000256" key="11">
    <source>
        <dbReference type="ARBA" id="ARBA00023012"/>
    </source>
</evidence>
<dbReference type="InterPro" id="IPR003594">
    <property type="entry name" value="HATPase_dom"/>
</dbReference>
<dbReference type="PROSITE" id="PS50885">
    <property type="entry name" value="HAMP"/>
    <property type="match status" value="1"/>
</dbReference>
<dbReference type="CDD" id="cd00082">
    <property type="entry name" value="HisKA"/>
    <property type="match status" value="1"/>
</dbReference>
<dbReference type="PIRSF" id="PIRSF037532">
    <property type="entry name" value="STHK_NtrY"/>
    <property type="match status" value="1"/>
</dbReference>
<evidence type="ECO:0000256" key="9">
    <source>
        <dbReference type="ARBA" id="ARBA00022840"/>
    </source>
</evidence>
<dbReference type="CDD" id="cd00075">
    <property type="entry name" value="HATPase"/>
    <property type="match status" value="1"/>
</dbReference>
<evidence type="ECO:0000259" key="15">
    <source>
        <dbReference type="PROSITE" id="PS50885"/>
    </source>
</evidence>
<keyword evidence="6 13" id="KW-0812">Transmembrane</keyword>
<dbReference type="InterPro" id="IPR005467">
    <property type="entry name" value="His_kinase_dom"/>
</dbReference>
<dbReference type="InterPro" id="IPR004358">
    <property type="entry name" value="Sig_transdc_His_kin-like_C"/>
</dbReference>
<dbReference type="PANTHER" id="PTHR42878:SF7">
    <property type="entry name" value="SENSOR HISTIDINE KINASE GLRK"/>
    <property type="match status" value="1"/>
</dbReference>
<accession>A0A806KFS5</accession>
<dbReference type="InterPro" id="IPR050351">
    <property type="entry name" value="BphY/WalK/GraS-like"/>
</dbReference>
<dbReference type="PROSITE" id="PS50109">
    <property type="entry name" value="HIS_KIN"/>
    <property type="match status" value="1"/>
</dbReference>
<dbReference type="CDD" id="cd06225">
    <property type="entry name" value="HAMP"/>
    <property type="match status" value="1"/>
</dbReference>
<dbReference type="SMART" id="SM00387">
    <property type="entry name" value="HATPase_c"/>
    <property type="match status" value="1"/>
</dbReference>
<dbReference type="SUPFAM" id="SSF55785">
    <property type="entry name" value="PYP-like sensor domain (PAS domain)"/>
    <property type="match status" value="1"/>
</dbReference>
<dbReference type="Gene3D" id="1.10.287.130">
    <property type="match status" value="1"/>
</dbReference>
<evidence type="ECO:0000256" key="7">
    <source>
        <dbReference type="ARBA" id="ARBA00022741"/>
    </source>
</evidence>
<feature type="domain" description="Histidine kinase" evidence="14">
    <location>
        <begin position="469"/>
        <end position="680"/>
    </location>
</feature>
<feature type="domain" description="HAMP" evidence="15">
    <location>
        <begin position="280"/>
        <end position="332"/>
    </location>
</feature>
<dbReference type="PANTHER" id="PTHR42878">
    <property type="entry name" value="TWO-COMPONENT HISTIDINE KINASE"/>
    <property type="match status" value="1"/>
</dbReference>
<dbReference type="InterPro" id="IPR013656">
    <property type="entry name" value="PAS_4"/>
</dbReference>
<dbReference type="InterPro" id="IPR003661">
    <property type="entry name" value="HisK_dim/P_dom"/>
</dbReference>
<dbReference type="EMBL" id="JQ844234">
    <property type="protein sequence ID" value="AGS53467.1"/>
    <property type="molecule type" value="Genomic_DNA"/>
</dbReference>
<evidence type="ECO:0000256" key="10">
    <source>
        <dbReference type="ARBA" id="ARBA00022989"/>
    </source>
</evidence>
<dbReference type="GO" id="GO:0007234">
    <property type="term" value="P:osmosensory signaling via phosphorelay pathway"/>
    <property type="evidence" value="ECO:0007669"/>
    <property type="project" value="TreeGrafter"/>
</dbReference>
<dbReference type="Gene3D" id="3.30.565.10">
    <property type="entry name" value="Histidine kinase-like ATPase, C-terminal domain"/>
    <property type="match status" value="1"/>
</dbReference>
<dbReference type="EC" id="2.7.13.3" evidence="3"/>
<dbReference type="GO" id="GO:0000156">
    <property type="term" value="F:phosphorelay response regulator activity"/>
    <property type="evidence" value="ECO:0007669"/>
    <property type="project" value="TreeGrafter"/>
</dbReference>
<evidence type="ECO:0000256" key="3">
    <source>
        <dbReference type="ARBA" id="ARBA00012438"/>
    </source>
</evidence>
<dbReference type="PRINTS" id="PR00344">
    <property type="entry name" value="BCTRLSENSOR"/>
</dbReference>
<dbReference type="InterPro" id="IPR035965">
    <property type="entry name" value="PAS-like_dom_sf"/>
</dbReference>
<keyword evidence="12 13" id="KW-0472">Membrane</keyword>
<dbReference type="Gene3D" id="6.10.340.10">
    <property type="match status" value="1"/>
</dbReference>
<sequence length="683" mass="75735">MSTRKSKRNQELTRLYFAAGLAAVSYTFFKLYKVFSQAEISVLGTSRWSGLLALGLANTLVIGLILFIVARALAKIYFERRSGILGSRIRTKLVVAFLAVGIVPSVMLFIMGRPFILRNIERWFAPETGRIIRDGGEVSRMYKSEQLARVKQEAETAARLHQPPQLVLSEFALDLCSDSKQTVVRDRTAAPDLSGDSPAWTVDAGADGTWYLGRHGEWVTGRLLGRNIQDSLARLERRQEEVRQLGTITNTLVEYTDNVLLFMTLLTIFAAVWSGLTLSRTIAEPVRALAKAAQRVGMGDLEVALPEEGEDELAFLSRSFNAMTRDLKAGNRENKRHAERIERQRAYLNELMDALPVGVLSLSTDGQLLTCNNTAQSWLGMASFDPDGQYWSDPGWRSRLGDLPYLLERVRQSGRPYQEELRIGREGEGRPVKVMAVPLSGGGELAVLEDLSLLAQAEKRAAWQEVARRMAHEVKNPLTPIKLTAQRLARRVRDGRLEPQAVSEGAETILAEVESLSLLVDSFTRFAKLPVPQPTQCDACELMRQVHALYESGQGKARLELLLPAEPVTVIWDGDMVKRALINFADNAIHTIQDSGTITLEVKVMGSRVRLSVSDDGPGVPQEVRPRLFEPYFSTKQRGTGLGLAIARKIAEDHGGVAVYESLEPGCTGSMFYLELPVNSISE</sequence>
<feature type="transmembrane region" description="Helical" evidence="13">
    <location>
        <begin position="12"/>
        <end position="29"/>
    </location>
</feature>
<dbReference type="InterPro" id="IPR036097">
    <property type="entry name" value="HisK_dim/P_sf"/>
</dbReference>
<protein>
    <recommendedName>
        <fullName evidence="3">histidine kinase</fullName>
        <ecNumber evidence="3">2.7.13.3</ecNumber>
    </recommendedName>
</protein>
<dbReference type="GO" id="GO:0005524">
    <property type="term" value="F:ATP binding"/>
    <property type="evidence" value="ECO:0007669"/>
    <property type="project" value="UniProtKB-KW"/>
</dbReference>
<keyword evidence="10 13" id="KW-1133">Transmembrane helix</keyword>
<evidence type="ECO:0000256" key="12">
    <source>
        <dbReference type="ARBA" id="ARBA00023136"/>
    </source>
</evidence>
<evidence type="ECO:0000256" key="1">
    <source>
        <dbReference type="ARBA" id="ARBA00000085"/>
    </source>
</evidence>
<dbReference type="Gene3D" id="3.30.450.20">
    <property type="entry name" value="PAS domain"/>
    <property type="match status" value="1"/>
</dbReference>
<evidence type="ECO:0000313" key="16">
    <source>
        <dbReference type="EMBL" id="AGS53467.1"/>
    </source>
</evidence>
<organism evidence="16">
    <name type="scientific">uncultured bacterium contig00038</name>
    <dbReference type="NCBI Taxonomy" id="1181526"/>
    <lineage>
        <taxon>Bacteria</taxon>
        <taxon>environmental samples</taxon>
    </lineage>
</organism>
<dbReference type="SUPFAM" id="SSF55874">
    <property type="entry name" value="ATPase domain of HSP90 chaperone/DNA topoisomerase II/histidine kinase"/>
    <property type="match status" value="1"/>
</dbReference>
<keyword evidence="7" id="KW-0547">Nucleotide-binding</keyword>
<dbReference type="SUPFAM" id="SSF47384">
    <property type="entry name" value="Homodimeric domain of signal transducing histidine kinase"/>
    <property type="match status" value="1"/>
</dbReference>
<dbReference type="SUPFAM" id="SSF158472">
    <property type="entry name" value="HAMP domain-like"/>
    <property type="match status" value="1"/>
</dbReference>
<dbReference type="InterPro" id="IPR003660">
    <property type="entry name" value="HAMP_dom"/>
</dbReference>
<evidence type="ECO:0000256" key="4">
    <source>
        <dbReference type="ARBA" id="ARBA00022553"/>
    </source>
</evidence>
<dbReference type="Pfam" id="PF00672">
    <property type="entry name" value="HAMP"/>
    <property type="match status" value="1"/>
</dbReference>
<dbReference type="InterPro" id="IPR036890">
    <property type="entry name" value="HATPase_C_sf"/>
</dbReference>
<keyword evidence="4" id="KW-0597">Phosphoprotein</keyword>
<comment type="subcellular location">
    <subcellularLocation>
        <location evidence="2">Membrane</location>
        <topology evidence="2">Multi-pass membrane protein</topology>
    </subcellularLocation>
</comment>
<evidence type="ECO:0000256" key="13">
    <source>
        <dbReference type="SAM" id="Phobius"/>
    </source>
</evidence>
<dbReference type="SMART" id="SM00091">
    <property type="entry name" value="PAS"/>
    <property type="match status" value="1"/>
</dbReference>
<feature type="transmembrane region" description="Helical" evidence="13">
    <location>
        <begin position="93"/>
        <end position="116"/>
    </location>
</feature>
<reference evidence="16" key="1">
    <citation type="submission" date="2012-03" db="EMBL/GenBank/DDBJ databases">
        <title>Functional metagenomics reveals considerable lignocellulase gene clusters in the gut microbiome of a wood-feeding higher termite.</title>
        <authorList>
            <person name="Liu N."/>
        </authorList>
    </citation>
    <scope>NUCLEOTIDE SEQUENCE</scope>
</reference>
<dbReference type="SMART" id="SM00304">
    <property type="entry name" value="HAMP"/>
    <property type="match status" value="1"/>
</dbReference>
<dbReference type="Pfam" id="PF00512">
    <property type="entry name" value="HisKA"/>
    <property type="match status" value="1"/>
</dbReference>
<feature type="transmembrane region" description="Helical" evidence="13">
    <location>
        <begin position="49"/>
        <end position="73"/>
    </location>
</feature>
<keyword evidence="5 16" id="KW-0808">Transferase</keyword>
<keyword evidence="8" id="KW-0418">Kinase</keyword>
<keyword evidence="9" id="KW-0067">ATP-binding</keyword>
<dbReference type="Pfam" id="PF02518">
    <property type="entry name" value="HATPase_c"/>
    <property type="match status" value="1"/>
</dbReference>
<evidence type="ECO:0000256" key="2">
    <source>
        <dbReference type="ARBA" id="ARBA00004141"/>
    </source>
</evidence>
<proteinExistence type="predicted"/>
<dbReference type="InterPro" id="IPR000014">
    <property type="entry name" value="PAS"/>
</dbReference>
<keyword evidence="11" id="KW-0902">Two-component regulatory system</keyword>
<evidence type="ECO:0000256" key="6">
    <source>
        <dbReference type="ARBA" id="ARBA00022692"/>
    </source>
</evidence>
<comment type="catalytic activity">
    <reaction evidence="1">
        <text>ATP + protein L-histidine = ADP + protein N-phospho-L-histidine.</text>
        <dbReference type="EC" id="2.7.13.3"/>
    </reaction>
</comment>
<evidence type="ECO:0000256" key="5">
    <source>
        <dbReference type="ARBA" id="ARBA00022679"/>
    </source>
</evidence>
<name>A0A806KFS5_9BACT</name>
<dbReference type="GO" id="GO:0030295">
    <property type="term" value="F:protein kinase activator activity"/>
    <property type="evidence" value="ECO:0007669"/>
    <property type="project" value="TreeGrafter"/>
</dbReference>
<dbReference type="SMART" id="SM00388">
    <property type="entry name" value="HisKA"/>
    <property type="match status" value="1"/>
</dbReference>
<dbReference type="GO" id="GO:0016020">
    <property type="term" value="C:membrane"/>
    <property type="evidence" value="ECO:0007669"/>
    <property type="project" value="UniProtKB-SubCell"/>
</dbReference>
<dbReference type="InterPro" id="IPR017232">
    <property type="entry name" value="NtrY"/>
</dbReference>
<dbReference type="GO" id="GO:0000155">
    <property type="term" value="F:phosphorelay sensor kinase activity"/>
    <property type="evidence" value="ECO:0007669"/>
    <property type="project" value="InterPro"/>
</dbReference>